<dbReference type="EMBL" id="OUUW01000001">
    <property type="protein sequence ID" value="SPP75190.1"/>
    <property type="molecule type" value="Genomic_DNA"/>
</dbReference>
<evidence type="ECO:0000313" key="1">
    <source>
        <dbReference type="EMBL" id="SPP75190.1"/>
    </source>
</evidence>
<dbReference type="Proteomes" id="UP000268350">
    <property type="component" value="Unassembled WGS sequence"/>
</dbReference>
<protein>
    <submittedName>
        <fullName evidence="1">Uncharacterized protein</fullName>
    </submittedName>
</protein>
<keyword evidence="2" id="KW-1185">Reference proteome</keyword>
<dbReference type="PANTHER" id="PTHR20898:SF0">
    <property type="entry name" value="DAEDALUS ON 3-RELATED"/>
    <property type="match status" value="1"/>
</dbReference>
<evidence type="ECO:0000313" key="2">
    <source>
        <dbReference type="Proteomes" id="UP000268350"/>
    </source>
</evidence>
<dbReference type="Pfam" id="PF06477">
    <property type="entry name" value="DUF1091"/>
    <property type="match status" value="1"/>
</dbReference>
<gene>
    <name evidence="1" type="ORF">DGUA_6G002954</name>
</gene>
<reference evidence="2" key="1">
    <citation type="submission" date="2018-01" db="EMBL/GenBank/DDBJ databases">
        <authorList>
            <person name="Alioto T."/>
            <person name="Alioto T."/>
        </authorList>
    </citation>
    <scope>NUCLEOTIDE SEQUENCE [LARGE SCALE GENOMIC DNA]</scope>
</reference>
<proteinExistence type="predicted"/>
<name>A0A3B0JIF8_DROGU</name>
<dbReference type="OMA" id="FIRLEFF"/>
<dbReference type="OrthoDB" id="7817040at2759"/>
<organism evidence="1 2">
    <name type="scientific">Drosophila guanche</name>
    <name type="common">Fruit fly</name>
    <dbReference type="NCBI Taxonomy" id="7266"/>
    <lineage>
        <taxon>Eukaryota</taxon>
        <taxon>Metazoa</taxon>
        <taxon>Ecdysozoa</taxon>
        <taxon>Arthropoda</taxon>
        <taxon>Hexapoda</taxon>
        <taxon>Insecta</taxon>
        <taxon>Pterygota</taxon>
        <taxon>Neoptera</taxon>
        <taxon>Endopterygota</taxon>
        <taxon>Diptera</taxon>
        <taxon>Brachycera</taxon>
        <taxon>Muscomorpha</taxon>
        <taxon>Ephydroidea</taxon>
        <taxon>Drosophilidae</taxon>
        <taxon>Drosophila</taxon>
        <taxon>Sophophora</taxon>
    </lineage>
</organism>
<dbReference type="AlphaFoldDB" id="A0A3B0JIF8"/>
<sequence>MQVEAKFKSLNCVSFDKDYAEFYICKINAINRYKNSISVGYRNKQTIGSHLMVRMELFKRANGWRPFLYNVTLNLCDFLDNVKNKNTPNGVLFSLAFSYFSQYLNKPWTCPFYANDTVEVLNFVCDLKRLRSRFPIENGEYAAQFSLYHKKILKYTLNGSLEYHNYREH</sequence>
<dbReference type="InterPro" id="IPR010512">
    <property type="entry name" value="DUF1091"/>
</dbReference>
<dbReference type="PANTHER" id="PTHR20898">
    <property type="entry name" value="DAEDALUS ON 3-RELATED-RELATED"/>
    <property type="match status" value="1"/>
</dbReference>
<accession>A0A3B0JIF8</accession>